<feature type="transmembrane region" description="Helical" evidence="1">
    <location>
        <begin position="134"/>
        <end position="156"/>
    </location>
</feature>
<dbReference type="AlphaFoldDB" id="A0A2I1KVJ8"/>
<sequence>MHLQWWSILPFAAMLASIAVLPLVPATSHWWEKRSSQLTVALVLGLPVAVWMWVAGGWQVVFASVVEYVQFIMLLLALFVVSGGIFLKGDIQATPRTNTVFLAIGGVLASFVGTTGAAMLLIRPLLNTNAERRYRMHTVLFTIFVVANCGGLLTPLGDPPLFLGFLRGVPFTWTFHLVPEWAFVNGVLLVSYYALDRWFYAQEPASAVREDRSEVEPLGLRGASNLIWFAIIIAAVAFAPSIDAEAIEAGHASLTDWIPTREIIMAVAAFGSYKFGNRRVRFEDNQFEWGPIVEVATLFIGIFLTMIPALHYLDEIAGKLPLNEITFFIFTGGLSSMLDNAPTYVTFFEMAGQVSHPGGATVAGVPELYLVSISLGAVLCGAITYIGNGPNFMVKSVAESRGVQMPSFGAYVAKSFTHLVPVLAAMVCLFIAQPVWAKALGGVIVLALLANDARLIVQARRLDLQDA</sequence>
<evidence type="ECO:0000313" key="3">
    <source>
        <dbReference type="Proteomes" id="UP000234778"/>
    </source>
</evidence>
<feature type="transmembrane region" description="Helical" evidence="1">
    <location>
        <begin position="368"/>
        <end position="387"/>
    </location>
</feature>
<organism evidence="2 3">
    <name type="scientific">Actinomyces urogenitalis</name>
    <dbReference type="NCBI Taxonomy" id="103621"/>
    <lineage>
        <taxon>Bacteria</taxon>
        <taxon>Bacillati</taxon>
        <taxon>Actinomycetota</taxon>
        <taxon>Actinomycetes</taxon>
        <taxon>Actinomycetales</taxon>
        <taxon>Actinomycetaceae</taxon>
        <taxon>Actinomyces</taxon>
    </lineage>
</organism>
<feature type="transmembrane region" description="Helical" evidence="1">
    <location>
        <begin position="325"/>
        <end position="348"/>
    </location>
</feature>
<evidence type="ECO:0000313" key="2">
    <source>
        <dbReference type="EMBL" id="PKY99651.1"/>
    </source>
</evidence>
<dbReference type="EMBL" id="PKHA01000001">
    <property type="protein sequence ID" value="PKY99651.1"/>
    <property type="molecule type" value="Genomic_DNA"/>
</dbReference>
<feature type="transmembrane region" description="Helical" evidence="1">
    <location>
        <begin position="295"/>
        <end position="313"/>
    </location>
</feature>
<comment type="caution">
    <text evidence="2">The sequence shown here is derived from an EMBL/GenBank/DDBJ whole genome shotgun (WGS) entry which is preliminary data.</text>
</comment>
<gene>
    <name evidence="2" type="ORF">CYJ26_01835</name>
</gene>
<feature type="transmembrane region" description="Helical" evidence="1">
    <location>
        <begin position="177"/>
        <end position="195"/>
    </location>
</feature>
<reference evidence="2 3" key="1">
    <citation type="submission" date="2017-12" db="EMBL/GenBank/DDBJ databases">
        <title>Phylogenetic diversity of female urinary microbiome.</title>
        <authorList>
            <person name="Thomas-White K."/>
            <person name="Wolfe A.J."/>
        </authorList>
    </citation>
    <scope>NUCLEOTIDE SEQUENCE [LARGE SCALE GENOMIC DNA]</scope>
    <source>
        <strain evidence="2 3">UMB0319</strain>
    </source>
</reference>
<feature type="transmembrane region" description="Helical" evidence="1">
    <location>
        <begin position="258"/>
        <end position="275"/>
    </location>
</feature>
<dbReference type="Proteomes" id="UP000234778">
    <property type="component" value="Unassembled WGS sequence"/>
</dbReference>
<feature type="transmembrane region" description="Helical" evidence="1">
    <location>
        <begin position="38"/>
        <end position="56"/>
    </location>
</feature>
<feature type="transmembrane region" description="Helical" evidence="1">
    <location>
        <begin position="439"/>
        <end position="457"/>
    </location>
</feature>
<dbReference type="Pfam" id="PF16980">
    <property type="entry name" value="CitMHS_2"/>
    <property type="match status" value="1"/>
</dbReference>
<accession>A0A2I1KVJ8</accession>
<keyword evidence="1" id="KW-1133">Transmembrane helix</keyword>
<protein>
    <submittedName>
        <fullName evidence="2">Sodium:proton antiporter</fullName>
    </submittedName>
</protein>
<feature type="transmembrane region" description="Helical" evidence="1">
    <location>
        <begin position="226"/>
        <end position="246"/>
    </location>
</feature>
<proteinExistence type="predicted"/>
<feature type="transmembrane region" description="Helical" evidence="1">
    <location>
        <begin position="99"/>
        <end position="122"/>
    </location>
</feature>
<dbReference type="GeneID" id="81707687"/>
<keyword evidence="1" id="KW-0472">Membrane</keyword>
<feature type="transmembrane region" description="Helical" evidence="1">
    <location>
        <begin position="6"/>
        <end position="26"/>
    </location>
</feature>
<dbReference type="InterPro" id="IPR031566">
    <property type="entry name" value="CitMHS_2"/>
</dbReference>
<feature type="transmembrane region" description="Helical" evidence="1">
    <location>
        <begin position="68"/>
        <end position="87"/>
    </location>
</feature>
<evidence type="ECO:0000256" key="1">
    <source>
        <dbReference type="SAM" id="Phobius"/>
    </source>
</evidence>
<dbReference type="RefSeq" id="WP_101637828.1">
    <property type="nucleotide sequence ID" value="NZ_JAWEAQ010000001.1"/>
</dbReference>
<name>A0A2I1KVJ8_9ACTO</name>
<keyword evidence="1" id="KW-0812">Transmembrane</keyword>